<dbReference type="InterPro" id="IPR050556">
    <property type="entry name" value="Type_II_TA_system_RNase"/>
</dbReference>
<keyword evidence="8" id="KW-0800">Toxin</keyword>
<dbReference type="EMBL" id="JAUSUW010000016">
    <property type="protein sequence ID" value="MDQ0423098.1"/>
    <property type="molecule type" value="Genomic_DNA"/>
</dbReference>
<dbReference type="Gene3D" id="3.40.50.1010">
    <property type="entry name" value="5'-nuclease"/>
    <property type="match status" value="1"/>
</dbReference>
<feature type="binding site" evidence="8">
    <location>
        <position position="86"/>
    </location>
    <ligand>
        <name>Mg(2+)</name>
        <dbReference type="ChEBI" id="CHEBI:18420"/>
    </ligand>
</feature>
<evidence type="ECO:0000256" key="2">
    <source>
        <dbReference type="ARBA" id="ARBA00022649"/>
    </source>
</evidence>
<organism evidence="10 11">
    <name type="scientific">Peteryoungia aggregata LMG 23059</name>
    <dbReference type="NCBI Taxonomy" id="1368425"/>
    <lineage>
        <taxon>Bacteria</taxon>
        <taxon>Pseudomonadati</taxon>
        <taxon>Pseudomonadota</taxon>
        <taxon>Alphaproteobacteria</taxon>
        <taxon>Hyphomicrobiales</taxon>
        <taxon>Rhizobiaceae</taxon>
        <taxon>Peteryoungia</taxon>
    </lineage>
</organism>
<evidence type="ECO:0000256" key="7">
    <source>
        <dbReference type="ARBA" id="ARBA00038093"/>
    </source>
</evidence>
<keyword evidence="5 8" id="KW-0378">Hydrolase</keyword>
<keyword evidence="6 8" id="KW-0460">Magnesium</keyword>
<evidence type="ECO:0000256" key="6">
    <source>
        <dbReference type="ARBA" id="ARBA00022842"/>
    </source>
</evidence>
<dbReference type="SUPFAM" id="SSF88723">
    <property type="entry name" value="PIN domain-like"/>
    <property type="match status" value="1"/>
</dbReference>
<gene>
    <name evidence="8" type="primary">vapC</name>
    <name evidence="10" type="ORF">J2045_004150</name>
</gene>
<comment type="function">
    <text evidence="8">Toxic component of a toxin-antitoxin (TA) system. An RNase.</text>
</comment>
<feature type="binding site" evidence="8">
    <location>
        <position position="7"/>
    </location>
    <ligand>
        <name>Mg(2+)</name>
        <dbReference type="ChEBI" id="CHEBI:18420"/>
    </ligand>
</feature>
<dbReference type="CDD" id="cd18737">
    <property type="entry name" value="PIN_VapC4-5_FitB-like"/>
    <property type="match status" value="1"/>
</dbReference>
<dbReference type="Proteomes" id="UP001238496">
    <property type="component" value="Unassembled WGS sequence"/>
</dbReference>
<dbReference type="RefSeq" id="WP_166604287.1">
    <property type="nucleotide sequence ID" value="NZ_JAUSUW010000016.1"/>
</dbReference>
<comment type="cofactor">
    <cofactor evidence="1 8">
        <name>Mg(2+)</name>
        <dbReference type="ChEBI" id="CHEBI:18420"/>
    </cofactor>
</comment>
<keyword evidence="2 8" id="KW-1277">Toxin-antitoxin system</keyword>
<protein>
    <recommendedName>
        <fullName evidence="8">Ribonuclease VapC</fullName>
        <shortName evidence="8">RNase VapC</shortName>
        <ecNumber evidence="8">3.1.-.-</ecNumber>
    </recommendedName>
    <alternativeName>
        <fullName evidence="8">Toxin VapC</fullName>
    </alternativeName>
</protein>
<comment type="similarity">
    <text evidence="7 8">Belongs to the PINc/VapC protein family.</text>
</comment>
<dbReference type="HAMAP" id="MF_00265">
    <property type="entry name" value="VapC_Nob1"/>
    <property type="match status" value="1"/>
</dbReference>
<evidence type="ECO:0000313" key="11">
    <source>
        <dbReference type="Proteomes" id="UP001238496"/>
    </source>
</evidence>
<sequence length="121" mass="13421">MVKALFDTNIVIDFLNGVPEAQEVLDSYPERAISIITWIEVMVGAPSDLGDATRAFLKGFEVIGLTQDVADHAVIVRQSHRLKLPDAMIWAAAKANGLRLLTRDTKGFPRHHPDITVPYEL</sequence>
<dbReference type="InterPro" id="IPR022907">
    <property type="entry name" value="VapC_family"/>
</dbReference>
<evidence type="ECO:0000259" key="9">
    <source>
        <dbReference type="Pfam" id="PF01850"/>
    </source>
</evidence>
<reference evidence="10 11" key="1">
    <citation type="submission" date="2023-07" db="EMBL/GenBank/DDBJ databases">
        <title>Genomic Encyclopedia of Type Strains, Phase IV (KMG-IV): sequencing the most valuable type-strain genomes for metagenomic binning, comparative biology and taxonomic classification.</title>
        <authorList>
            <person name="Goeker M."/>
        </authorList>
    </citation>
    <scope>NUCLEOTIDE SEQUENCE [LARGE SCALE GENOMIC DNA]</scope>
    <source>
        <strain evidence="10 11">DSM 1111</strain>
    </source>
</reference>
<evidence type="ECO:0000256" key="1">
    <source>
        <dbReference type="ARBA" id="ARBA00001946"/>
    </source>
</evidence>
<feature type="domain" description="PIN" evidence="9">
    <location>
        <begin position="5"/>
        <end position="110"/>
    </location>
</feature>
<dbReference type="PANTHER" id="PTHR33653:SF1">
    <property type="entry name" value="RIBONUCLEASE VAPC2"/>
    <property type="match status" value="1"/>
</dbReference>
<name>A0ABU0GDE3_9HYPH</name>
<evidence type="ECO:0000256" key="3">
    <source>
        <dbReference type="ARBA" id="ARBA00022722"/>
    </source>
</evidence>
<proteinExistence type="inferred from homology"/>
<comment type="caution">
    <text evidence="10">The sequence shown here is derived from an EMBL/GenBank/DDBJ whole genome shotgun (WGS) entry which is preliminary data.</text>
</comment>
<dbReference type="PANTHER" id="PTHR33653">
    <property type="entry name" value="RIBONUCLEASE VAPC2"/>
    <property type="match status" value="1"/>
</dbReference>
<keyword evidence="11" id="KW-1185">Reference proteome</keyword>
<dbReference type="Pfam" id="PF01850">
    <property type="entry name" value="PIN"/>
    <property type="match status" value="1"/>
</dbReference>
<evidence type="ECO:0000256" key="5">
    <source>
        <dbReference type="ARBA" id="ARBA00022801"/>
    </source>
</evidence>
<evidence type="ECO:0000256" key="4">
    <source>
        <dbReference type="ARBA" id="ARBA00022723"/>
    </source>
</evidence>
<evidence type="ECO:0000256" key="8">
    <source>
        <dbReference type="HAMAP-Rule" id="MF_00265"/>
    </source>
</evidence>
<accession>A0ABU0GDE3</accession>
<evidence type="ECO:0000313" key="10">
    <source>
        <dbReference type="EMBL" id="MDQ0423098.1"/>
    </source>
</evidence>
<dbReference type="EC" id="3.1.-.-" evidence="8"/>
<keyword evidence="4 8" id="KW-0479">Metal-binding</keyword>
<dbReference type="InterPro" id="IPR002716">
    <property type="entry name" value="PIN_dom"/>
</dbReference>
<dbReference type="InterPro" id="IPR029060">
    <property type="entry name" value="PIN-like_dom_sf"/>
</dbReference>
<keyword evidence="3 8" id="KW-0540">Nuclease</keyword>